<feature type="non-terminal residue" evidence="1">
    <location>
        <position position="1"/>
    </location>
</feature>
<keyword evidence="2" id="KW-1185">Reference proteome</keyword>
<sequence length="95" mass="10129">RLCGTPGLAELASPEIPQYPTERATHLGVLRPRDPDEQAPGPDGPDDLACRIAAQDETQVAHVLLHRAAQARLGIARQLIGLVDDDDCGEMGIRG</sequence>
<reference evidence="1 2" key="1">
    <citation type="journal article" date="2018" name="New Phytol.">
        <title>Phylogenomics of Endogonaceae and evolution of mycorrhizas within Mucoromycota.</title>
        <authorList>
            <person name="Chang Y."/>
            <person name="Desiro A."/>
            <person name="Na H."/>
            <person name="Sandor L."/>
            <person name="Lipzen A."/>
            <person name="Clum A."/>
            <person name="Barry K."/>
            <person name="Grigoriev I.V."/>
            <person name="Martin F.M."/>
            <person name="Stajich J.E."/>
            <person name="Smith M.E."/>
            <person name="Bonito G."/>
            <person name="Spatafora J.W."/>
        </authorList>
    </citation>
    <scope>NUCLEOTIDE SEQUENCE [LARGE SCALE GENOMIC DNA]</scope>
    <source>
        <strain evidence="1 2">GMNB39</strain>
    </source>
</reference>
<dbReference type="Proteomes" id="UP000268093">
    <property type="component" value="Unassembled WGS sequence"/>
</dbReference>
<comment type="caution">
    <text evidence="1">The sequence shown here is derived from an EMBL/GenBank/DDBJ whole genome shotgun (WGS) entry which is preliminary data.</text>
</comment>
<proteinExistence type="predicted"/>
<dbReference type="AlphaFoldDB" id="A0A433D7Y0"/>
<gene>
    <name evidence="1" type="ORF">BC936DRAFT_146298</name>
</gene>
<evidence type="ECO:0000313" key="2">
    <source>
        <dbReference type="Proteomes" id="UP000268093"/>
    </source>
</evidence>
<organism evidence="1 2">
    <name type="scientific">Jimgerdemannia flammicorona</name>
    <dbReference type="NCBI Taxonomy" id="994334"/>
    <lineage>
        <taxon>Eukaryota</taxon>
        <taxon>Fungi</taxon>
        <taxon>Fungi incertae sedis</taxon>
        <taxon>Mucoromycota</taxon>
        <taxon>Mucoromycotina</taxon>
        <taxon>Endogonomycetes</taxon>
        <taxon>Endogonales</taxon>
        <taxon>Endogonaceae</taxon>
        <taxon>Jimgerdemannia</taxon>
    </lineage>
</organism>
<protein>
    <submittedName>
        <fullName evidence="1">Uncharacterized protein</fullName>
    </submittedName>
</protein>
<name>A0A433D7Y0_9FUNG</name>
<accession>A0A433D7Y0</accession>
<evidence type="ECO:0000313" key="1">
    <source>
        <dbReference type="EMBL" id="RUP46977.1"/>
    </source>
</evidence>
<dbReference type="EMBL" id="RBNI01005138">
    <property type="protein sequence ID" value="RUP46977.1"/>
    <property type="molecule type" value="Genomic_DNA"/>
</dbReference>